<keyword evidence="1" id="KW-1133">Transmembrane helix</keyword>
<keyword evidence="3" id="KW-1185">Reference proteome</keyword>
<gene>
    <name evidence="2" type="ORF">BDV33DRAFT_54995</name>
</gene>
<sequence>MAGSQVRDLVCFNKMNHPVRMLTLRGKNNPIFCLSNHNTTAIAVENRGFHLCSGKIIIITLTSIFILVVWLSDATFSWTQRIVKRNLG</sequence>
<name>A0A5N6F8R0_9EURO</name>
<evidence type="ECO:0000313" key="2">
    <source>
        <dbReference type="EMBL" id="KAB8226236.1"/>
    </source>
</evidence>
<dbReference type="AlphaFoldDB" id="A0A5N6F8R0"/>
<reference evidence="2 3" key="1">
    <citation type="submission" date="2019-04" db="EMBL/GenBank/DDBJ databases">
        <title>Fungal friends and foes A comparative genomics study of 23 Aspergillus species from section Flavi.</title>
        <authorList>
            <consortium name="DOE Joint Genome Institute"/>
            <person name="Kjaerbolling I."/>
            <person name="Vesth T.C."/>
            <person name="Frisvad J.C."/>
            <person name="Nybo J.L."/>
            <person name="Theobald S."/>
            <person name="Kildgaard S."/>
            <person name="Petersen T.I."/>
            <person name="Kuo A."/>
            <person name="Sato A."/>
            <person name="Lyhne E.K."/>
            <person name="Kogle M.E."/>
            <person name="Wiebenga A."/>
            <person name="Kun R.S."/>
            <person name="Lubbers R.J."/>
            <person name="Makela M.R."/>
            <person name="Barry K."/>
            <person name="Chovatia M."/>
            <person name="Clum A."/>
            <person name="Daum C."/>
            <person name="Haridas S."/>
            <person name="He G."/>
            <person name="LaButti K."/>
            <person name="Lipzen A."/>
            <person name="Mondo S."/>
            <person name="Pangilinan J."/>
            <person name="Riley R."/>
            <person name="Salamov A."/>
            <person name="Simmons B.A."/>
            <person name="Magnuson J.K."/>
            <person name="Henrissat B."/>
            <person name="Mortensen U.H."/>
            <person name="Larsen T.O."/>
            <person name="De vries R.P."/>
            <person name="Grigoriev I.V."/>
            <person name="Machida M."/>
            <person name="Baker S.E."/>
            <person name="Andersen M.R."/>
        </authorList>
    </citation>
    <scope>NUCLEOTIDE SEQUENCE [LARGE SCALE GENOMIC DNA]</scope>
    <source>
        <strain evidence="2 3">CBS 126849</strain>
    </source>
</reference>
<evidence type="ECO:0000256" key="1">
    <source>
        <dbReference type="SAM" id="Phobius"/>
    </source>
</evidence>
<proteinExistence type="predicted"/>
<evidence type="ECO:0000313" key="3">
    <source>
        <dbReference type="Proteomes" id="UP000326799"/>
    </source>
</evidence>
<keyword evidence="1" id="KW-0472">Membrane</keyword>
<protein>
    <submittedName>
        <fullName evidence="2">Uncharacterized protein</fullName>
    </submittedName>
</protein>
<dbReference type="EMBL" id="ML733392">
    <property type="protein sequence ID" value="KAB8226236.1"/>
    <property type="molecule type" value="Genomic_DNA"/>
</dbReference>
<keyword evidence="1" id="KW-0812">Transmembrane</keyword>
<dbReference type="Proteomes" id="UP000326799">
    <property type="component" value="Unassembled WGS sequence"/>
</dbReference>
<organism evidence="2 3">
    <name type="scientific">Aspergillus novoparasiticus</name>
    <dbReference type="NCBI Taxonomy" id="986946"/>
    <lineage>
        <taxon>Eukaryota</taxon>
        <taxon>Fungi</taxon>
        <taxon>Dikarya</taxon>
        <taxon>Ascomycota</taxon>
        <taxon>Pezizomycotina</taxon>
        <taxon>Eurotiomycetes</taxon>
        <taxon>Eurotiomycetidae</taxon>
        <taxon>Eurotiales</taxon>
        <taxon>Aspergillaceae</taxon>
        <taxon>Aspergillus</taxon>
        <taxon>Aspergillus subgen. Circumdati</taxon>
    </lineage>
</organism>
<accession>A0A5N6F8R0</accession>
<feature type="transmembrane region" description="Helical" evidence="1">
    <location>
        <begin position="56"/>
        <end position="76"/>
    </location>
</feature>